<reference evidence="2 3" key="1">
    <citation type="journal article" date="2014" name="Genome Announc.">
        <title>Draft genome sequences of six enterohepatic helicobacter species isolated from humans and one from rhesus macaques.</title>
        <authorList>
            <person name="Shen Z."/>
            <person name="Sheh A."/>
            <person name="Young S.K."/>
            <person name="Abouelliel A."/>
            <person name="Ward D.V."/>
            <person name="Earl A.M."/>
            <person name="Fox J.G."/>
        </authorList>
    </citation>
    <scope>NUCLEOTIDE SEQUENCE [LARGE SCALE GENOMIC DNA]</scope>
    <source>
        <strain evidence="2 3">MIT 99-5501</strain>
    </source>
</reference>
<feature type="region of interest" description="Disordered" evidence="1">
    <location>
        <begin position="28"/>
        <end position="54"/>
    </location>
</feature>
<gene>
    <name evidence="2" type="ORF">HMPREF2086_00239</name>
</gene>
<evidence type="ECO:0000313" key="3">
    <source>
        <dbReference type="Proteomes" id="UP000018731"/>
    </source>
</evidence>
<dbReference type="InterPro" id="IPR029024">
    <property type="entry name" value="TerB-like"/>
</dbReference>
<dbReference type="STRING" id="1357400.HMPREF2086_00239"/>
<sequence length="282" mass="31782">MTSFILLVIAGVVVYYLYTTFEEYLKNPLPSPQKPQEKQDYSPKDNPYSLPTPQDKLKNSYAGASVAMLNILLQAGISQKNPSLLQVILLDNFIKNLHLQESQETLLKQMLNGIDFSQIISKKSTTQSPATSTDSKDSDTPISNLAQIFLDNTYGEYKKRLHFVGFALTLAWSDRVLEEKEREVILDIAAFLQLENDEFNELYDSFENRFGEVASEADKADTNLVEQYKKELEAKQEQSSLQEAYQSLIQKLCSKSQAASEPQAELLAKLLALESAYNAKNA</sequence>
<evidence type="ECO:0008006" key="4">
    <source>
        <dbReference type="Google" id="ProtNLM"/>
    </source>
</evidence>
<protein>
    <recommendedName>
        <fullName evidence="4">Co-chaperone DjlA N-terminal domain-containing protein</fullName>
    </recommendedName>
</protein>
<keyword evidence="3" id="KW-1185">Reference proteome</keyword>
<dbReference type="eggNOG" id="COG1076">
    <property type="taxonomic scope" value="Bacteria"/>
</dbReference>
<organism evidence="2 3">
    <name type="scientific">Helicobacter macacae MIT 99-5501</name>
    <dbReference type="NCBI Taxonomy" id="1357400"/>
    <lineage>
        <taxon>Bacteria</taxon>
        <taxon>Pseudomonadati</taxon>
        <taxon>Campylobacterota</taxon>
        <taxon>Epsilonproteobacteria</taxon>
        <taxon>Campylobacterales</taxon>
        <taxon>Helicobacteraceae</taxon>
        <taxon>Helicobacter</taxon>
    </lineage>
</organism>
<evidence type="ECO:0000313" key="2">
    <source>
        <dbReference type="EMBL" id="ETD24905.1"/>
    </source>
</evidence>
<dbReference type="OrthoDB" id="9779889at2"/>
<comment type="caution">
    <text evidence="2">The sequence shown here is derived from an EMBL/GenBank/DDBJ whole genome shotgun (WGS) entry which is preliminary data.</text>
</comment>
<dbReference type="Proteomes" id="UP000018731">
    <property type="component" value="Unassembled WGS sequence"/>
</dbReference>
<proteinExistence type="predicted"/>
<dbReference type="RefSeq" id="WP_023926907.1">
    <property type="nucleotide sequence ID" value="NZ_KI669454.1"/>
</dbReference>
<dbReference type="EMBL" id="AZJI01000001">
    <property type="protein sequence ID" value="ETD24905.1"/>
    <property type="molecule type" value="Genomic_DNA"/>
</dbReference>
<dbReference type="Gene3D" id="1.10.3680.10">
    <property type="entry name" value="TerB-like"/>
    <property type="match status" value="1"/>
</dbReference>
<accession>V8CD06</accession>
<evidence type="ECO:0000256" key="1">
    <source>
        <dbReference type="SAM" id="MobiDB-lite"/>
    </source>
</evidence>
<dbReference type="HOGENOM" id="CLU_066221_3_0_7"/>
<name>V8CD06_9HELI</name>
<dbReference type="PATRIC" id="fig|1357400.3.peg.338"/>
<dbReference type="AlphaFoldDB" id="V8CD06"/>
<dbReference type="SUPFAM" id="SSF158682">
    <property type="entry name" value="TerB-like"/>
    <property type="match status" value="1"/>
</dbReference>